<dbReference type="InterPro" id="IPR003501">
    <property type="entry name" value="PTS_EIIB_2/3"/>
</dbReference>
<dbReference type="GO" id="GO:0009401">
    <property type="term" value="P:phosphoenolpyruvate-dependent sugar phosphotransferase system"/>
    <property type="evidence" value="ECO:0007669"/>
    <property type="project" value="InterPro"/>
</dbReference>
<name>A0A0M2NEU1_9FIRM</name>
<dbReference type="STRING" id="270498.CHK_1813"/>
<evidence type="ECO:0000313" key="4">
    <source>
        <dbReference type="Proteomes" id="UP000034076"/>
    </source>
</evidence>
<dbReference type="AlphaFoldDB" id="A0A0M2NEU1"/>
<gene>
    <name evidence="3" type="ORF">CHK_1813</name>
</gene>
<accession>A0A0M2NEU1</accession>
<evidence type="ECO:0000259" key="2">
    <source>
        <dbReference type="Pfam" id="PF02302"/>
    </source>
</evidence>
<proteinExistence type="predicted"/>
<dbReference type="EMBL" id="LAYJ01000102">
    <property type="protein sequence ID" value="KKI50698.1"/>
    <property type="molecule type" value="Genomic_DNA"/>
</dbReference>
<dbReference type="Proteomes" id="UP000034076">
    <property type="component" value="Unassembled WGS sequence"/>
</dbReference>
<dbReference type="Gene3D" id="3.40.50.2300">
    <property type="match status" value="1"/>
</dbReference>
<organism evidence="3 4">
    <name type="scientific">Christensenella hongkongensis</name>
    <dbReference type="NCBI Taxonomy" id="270498"/>
    <lineage>
        <taxon>Bacteria</taxon>
        <taxon>Bacillati</taxon>
        <taxon>Bacillota</taxon>
        <taxon>Clostridia</taxon>
        <taxon>Christensenellales</taxon>
        <taxon>Christensenellaceae</taxon>
        <taxon>Christensenella</taxon>
    </lineage>
</organism>
<dbReference type="CDD" id="cd05563">
    <property type="entry name" value="PTS_IIB_ascorbate"/>
    <property type="match status" value="1"/>
</dbReference>
<evidence type="ECO:0000256" key="1">
    <source>
        <dbReference type="ARBA" id="ARBA00022679"/>
    </source>
</evidence>
<feature type="domain" description="Phosphotransferase system EIIB component type 2/3" evidence="2">
    <location>
        <begin position="2"/>
        <end position="85"/>
    </location>
</feature>
<dbReference type="InterPro" id="IPR036095">
    <property type="entry name" value="PTS_EIIB-like_sf"/>
</dbReference>
<dbReference type="Pfam" id="PF02302">
    <property type="entry name" value="PTS_IIB"/>
    <property type="match status" value="1"/>
</dbReference>
<reference evidence="3 4" key="1">
    <citation type="submission" date="2015-04" db="EMBL/GenBank/DDBJ databases">
        <title>Draft genome sequence of bacteremic isolate Catabacter hongkongensis type strain HKU16T.</title>
        <authorList>
            <person name="Lau S.K."/>
            <person name="Teng J.L."/>
            <person name="Huang Y."/>
            <person name="Curreem S.O."/>
            <person name="Tsui S.K."/>
            <person name="Woo P.C."/>
        </authorList>
    </citation>
    <scope>NUCLEOTIDE SEQUENCE [LARGE SCALE GENOMIC DNA]</scope>
    <source>
        <strain evidence="3 4">HKU16</strain>
    </source>
</reference>
<protein>
    <submittedName>
        <fullName evidence="3">Putative sugar phosphotransferase component II B</fullName>
    </submittedName>
</protein>
<keyword evidence="1 3" id="KW-0808">Transferase</keyword>
<comment type="caution">
    <text evidence="3">The sequence shown here is derived from an EMBL/GenBank/DDBJ whole genome shotgun (WGS) entry which is preliminary data.</text>
</comment>
<evidence type="ECO:0000313" key="3">
    <source>
        <dbReference type="EMBL" id="KKI50698.1"/>
    </source>
</evidence>
<keyword evidence="4" id="KW-1185">Reference proteome</keyword>
<dbReference type="SUPFAM" id="SSF52794">
    <property type="entry name" value="PTS system IIB component-like"/>
    <property type="match status" value="1"/>
</dbReference>
<dbReference type="GO" id="GO:0008982">
    <property type="term" value="F:protein-N(PI)-phosphohistidine-sugar phosphotransferase activity"/>
    <property type="evidence" value="ECO:0007669"/>
    <property type="project" value="InterPro"/>
</dbReference>
<sequence length="93" mass="10090">MKIITLCGCGLGTCFLLKFTVEKVLAKHGVSAQVTPCDLGSAPLEYADIYVFPQGLETKGTLSPGAKFVEIENVIDEAEIEAKLTQYLEHETL</sequence>